<sequence length="235" mass="26924">MSSPLRQFQSKGSRLVDLILPRIMSLHSPSSDGNASISGQSSGGEKKKEHVIDLNDYDTEEEKEETNAKKKFVQVNPRRLWNQTRGAISDDILYKKRKQFIYPALELTEEQTQTTAWWNYKSSCTKMGSLSDFLDLPQPYPSLVTNLDNRMIIEELSYNMKQLKIEHETLHASLKPEQRMASLILPGGRTAHSKFVTPLELMENSTCGIKQNTQHTPGKVDEYRHGRMIKSRNLK</sequence>
<dbReference type="InterPro" id="IPR010285">
    <property type="entry name" value="DNA_helicase_pif1-like_DEAD"/>
</dbReference>
<comment type="cofactor">
    <cofactor evidence="1">
        <name>Mg(2+)</name>
        <dbReference type="ChEBI" id="CHEBI:18420"/>
    </cofactor>
</comment>
<dbReference type="GO" id="GO:0000723">
    <property type="term" value="P:telomere maintenance"/>
    <property type="evidence" value="ECO:0007669"/>
    <property type="project" value="InterPro"/>
</dbReference>
<evidence type="ECO:0000259" key="3">
    <source>
        <dbReference type="Pfam" id="PF05970"/>
    </source>
</evidence>
<dbReference type="AlphaFoldDB" id="A0A2U1L1T1"/>
<protein>
    <recommendedName>
        <fullName evidence="1">ATP-dependent DNA helicase</fullName>
        <ecNumber evidence="1">5.6.2.3</ecNumber>
    </recommendedName>
</protein>
<keyword evidence="1" id="KW-0547">Nucleotide-binding</keyword>
<name>A0A2U1L1T1_ARTAN</name>
<dbReference type="EMBL" id="PKPP01012082">
    <property type="protein sequence ID" value="PWA42972.1"/>
    <property type="molecule type" value="Genomic_DNA"/>
</dbReference>
<evidence type="ECO:0000256" key="2">
    <source>
        <dbReference type="SAM" id="MobiDB-lite"/>
    </source>
</evidence>
<comment type="similarity">
    <text evidence="1">Belongs to the helicase family.</text>
</comment>
<dbReference type="GO" id="GO:0043139">
    <property type="term" value="F:5'-3' DNA helicase activity"/>
    <property type="evidence" value="ECO:0007669"/>
    <property type="project" value="UniProtKB-EC"/>
</dbReference>
<gene>
    <name evidence="4" type="ORF">CTI12_AA539370</name>
</gene>
<comment type="catalytic activity">
    <reaction evidence="1">
        <text>ATP + H2O = ADP + phosphate + H(+)</text>
        <dbReference type="Rhea" id="RHEA:13065"/>
        <dbReference type="ChEBI" id="CHEBI:15377"/>
        <dbReference type="ChEBI" id="CHEBI:15378"/>
        <dbReference type="ChEBI" id="CHEBI:30616"/>
        <dbReference type="ChEBI" id="CHEBI:43474"/>
        <dbReference type="ChEBI" id="CHEBI:456216"/>
        <dbReference type="EC" id="5.6.2.3"/>
    </reaction>
</comment>
<dbReference type="Pfam" id="PF05970">
    <property type="entry name" value="PIF1"/>
    <property type="match status" value="1"/>
</dbReference>
<organism evidence="4 5">
    <name type="scientific">Artemisia annua</name>
    <name type="common">Sweet wormwood</name>
    <dbReference type="NCBI Taxonomy" id="35608"/>
    <lineage>
        <taxon>Eukaryota</taxon>
        <taxon>Viridiplantae</taxon>
        <taxon>Streptophyta</taxon>
        <taxon>Embryophyta</taxon>
        <taxon>Tracheophyta</taxon>
        <taxon>Spermatophyta</taxon>
        <taxon>Magnoliopsida</taxon>
        <taxon>eudicotyledons</taxon>
        <taxon>Gunneridae</taxon>
        <taxon>Pentapetalae</taxon>
        <taxon>asterids</taxon>
        <taxon>campanulids</taxon>
        <taxon>Asterales</taxon>
        <taxon>Asteraceae</taxon>
        <taxon>Asteroideae</taxon>
        <taxon>Anthemideae</taxon>
        <taxon>Artemisiinae</taxon>
        <taxon>Artemisia</taxon>
    </lineage>
</organism>
<keyword evidence="1" id="KW-0378">Hydrolase</keyword>
<evidence type="ECO:0000313" key="4">
    <source>
        <dbReference type="EMBL" id="PWA42972.1"/>
    </source>
</evidence>
<dbReference type="EC" id="5.6.2.3" evidence="1"/>
<dbReference type="GO" id="GO:0006281">
    <property type="term" value="P:DNA repair"/>
    <property type="evidence" value="ECO:0007669"/>
    <property type="project" value="UniProtKB-KW"/>
</dbReference>
<dbReference type="GO" id="GO:0005524">
    <property type="term" value="F:ATP binding"/>
    <property type="evidence" value="ECO:0007669"/>
    <property type="project" value="UniProtKB-KW"/>
</dbReference>
<dbReference type="GO" id="GO:0006310">
    <property type="term" value="P:DNA recombination"/>
    <property type="evidence" value="ECO:0007669"/>
    <property type="project" value="UniProtKB-KW"/>
</dbReference>
<keyword evidence="5" id="KW-1185">Reference proteome</keyword>
<keyword evidence="1" id="KW-0233">DNA recombination</keyword>
<evidence type="ECO:0000256" key="1">
    <source>
        <dbReference type="RuleBase" id="RU363044"/>
    </source>
</evidence>
<feature type="domain" description="DNA helicase Pif1-like DEAD-box helicase" evidence="3">
    <location>
        <begin position="180"/>
        <end position="216"/>
    </location>
</feature>
<comment type="caution">
    <text evidence="4">The sequence shown here is derived from an EMBL/GenBank/DDBJ whole genome shotgun (WGS) entry which is preliminary data.</text>
</comment>
<dbReference type="GO" id="GO:0016787">
    <property type="term" value="F:hydrolase activity"/>
    <property type="evidence" value="ECO:0007669"/>
    <property type="project" value="UniProtKB-KW"/>
</dbReference>
<proteinExistence type="inferred from homology"/>
<evidence type="ECO:0000313" key="5">
    <source>
        <dbReference type="Proteomes" id="UP000245207"/>
    </source>
</evidence>
<keyword evidence="1" id="KW-0234">DNA repair</keyword>
<dbReference type="PANTHER" id="PTHR10492">
    <property type="match status" value="1"/>
</dbReference>
<feature type="region of interest" description="Disordered" evidence="2">
    <location>
        <begin position="26"/>
        <end position="51"/>
    </location>
</feature>
<accession>A0A2U1L1T1</accession>
<reference evidence="4 5" key="1">
    <citation type="journal article" date="2018" name="Mol. Plant">
        <title>The genome of Artemisia annua provides insight into the evolution of Asteraceae family and artemisinin biosynthesis.</title>
        <authorList>
            <person name="Shen Q."/>
            <person name="Zhang L."/>
            <person name="Liao Z."/>
            <person name="Wang S."/>
            <person name="Yan T."/>
            <person name="Shi P."/>
            <person name="Liu M."/>
            <person name="Fu X."/>
            <person name="Pan Q."/>
            <person name="Wang Y."/>
            <person name="Lv Z."/>
            <person name="Lu X."/>
            <person name="Zhang F."/>
            <person name="Jiang W."/>
            <person name="Ma Y."/>
            <person name="Chen M."/>
            <person name="Hao X."/>
            <person name="Li L."/>
            <person name="Tang Y."/>
            <person name="Lv G."/>
            <person name="Zhou Y."/>
            <person name="Sun X."/>
            <person name="Brodelius P.E."/>
            <person name="Rose J.K.C."/>
            <person name="Tang K."/>
        </authorList>
    </citation>
    <scope>NUCLEOTIDE SEQUENCE [LARGE SCALE GENOMIC DNA]</scope>
    <source>
        <strain evidence="5">cv. Huhao1</strain>
        <tissue evidence="4">Leaf</tissue>
    </source>
</reference>
<feature type="compositionally biased region" description="Polar residues" evidence="2">
    <location>
        <begin position="27"/>
        <end position="40"/>
    </location>
</feature>
<dbReference type="PANTHER" id="PTHR10492:SF101">
    <property type="entry name" value="ATP-DEPENDENT DNA HELICASE"/>
    <property type="match status" value="1"/>
</dbReference>
<keyword evidence="1" id="KW-0067">ATP-binding</keyword>
<dbReference type="Proteomes" id="UP000245207">
    <property type="component" value="Unassembled WGS sequence"/>
</dbReference>
<keyword evidence="1" id="KW-0347">Helicase</keyword>
<keyword evidence="1" id="KW-0227">DNA damage</keyword>